<accession>A0A376B4N5</accession>
<feature type="compositionally biased region" description="Low complexity" evidence="2">
    <location>
        <begin position="80"/>
        <end position="114"/>
    </location>
</feature>
<reference evidence="4" key="1">
    <citation type="submission" date="2018-06" db="EMBL/GenBank/DDBJ databases">
        <authorList>
            <person name="Guldener U."/>
        </authorList>
    </citation>
    <scope>NUCLEOTIDE SEQUENCE [LARGE SCALE GENOMIC DNA]</scope>
    <source>
        <strain evidence="4">UTAD17</strain>
    </source>
</reference>
<evidence type="ECO:0000313" key="4">
    <source>
        <dbReference type="Proteomes" id="UP000262825"/>
    </source>
</evidence>
<dbReference type="PANTHER" id="PTHR12832:SF11">
    <property type="entry name" value="LD23868P"/>
    <property type="match status" value="1"/>
</dbReference>
<name>A0A376B4N5_9ASCO</name>
<proteinExistence type="inferred from homology"/>
<gene>
    <name evidence="3" type="ORF">SCODWIG_01343</name>
</gene>
<keyword evidence="4" id="KW-1185">Reference proteome</keyword>
<feature type="region of interest" description="Disordered" evidence="2">
    <location>
        <begin position="920"/>
        <end position="956"/>
    </location>
</feature>
<evidence type="ECO:0000256" key="1">
    <source>
        <dbReference type="ARBA" id="ARBA00010954"/>
    </source>
</evidence>
<feature type="compositionally biased region" description="Low complexity" evidence="2">
    <location>
        <begin position="9"/>
        <end position="50"/>
    </location>
</feature>
<protein>
    <recommendedName>
        <fullName evidence="5">Protein SOK1</fullName>
    </recommendedName>
</protein>
<feature type="compositionally biased region" description="Polar residues" evidence="2">
    <location>
        <begin position="920"/>
        <end position="934"/>
    </location>
</feature>
<feature type="compositionally biased region" description="Polar residues" evidence="2">
    <location>
        <begin position="67"/>
        <end position="79"/>
    </location>
</feature>
<dbReference type="InterPro" id="IPR008862">
    <property type="entry name" value="Tcp11"/>
</dbReference>
<feature type="region of interest" description="Disordered" evidence="2">
    <location>
        <begin position="1"/>
        <end position="114"/>
    </location>
</feature>
<feature type="region of interest" description="Disordered" evidence="2">
    <location>
        <begin position="282"/>
        <end position="303"/>
    </location>
</feature>
<evidence type="ECO:0000256" key="2">
    <source>
        <dbReference type="SAM" id="MobiDB-lite"/>
    </source>
</evidence>
<comment type="similarity">
    <text evidence="1">Belongs to the TCP11 family.</text>
</comment>
<dbReference type="AlphaFoldDB" id="A0A376B4N5"/>
<evidence type="ECO:0008006" key="5">
    <source>
        <dbReference type="Google" id="ProtNLM"/>
    </source>
</evidence>
<dbReference type="EMBL" id="UFAJ01000166">
    <property type="protein sequence ID" value="SSD59582.1"/>
    <property type="molecule type" value="Genomic_DNA"/>
</dbReference>
<dbReference type="VEuPathDB" id="FungiDB:SCODWIG_01343"/>
<feature type="compositionally biased region" description="Polar residues" evidence="2">
    <location>
        <begin position="288"/>
        <end position="301"/>
    </location>
</feature>
<evidence type="ECO:0000313" key="3">
    <source>
        <dbReference type="EMBL" id="SSD59582.1"/>
    </source>
</evidence>
<feature type="compositionally biased region" description="Polar residues" evidence="2">
    <location>
        <begin position="947"/>
        <end position="956"/>
    </location>
</feature>
<dbReference type="Pfam" id="PF05794">
    <property type="entry name" value="Tcp11"/>
    <property type="match status" value="1"/>
</dbReference>
<feature type="compositionally biased region" description="Basic and acidic residues" evidence="2">
    <location>
        <begin position="935"/>
        <end position="946"/>
    </location>
</feature>
<dbReference type="Proteomes" id="UP000262825">
    <property type="component" value="Unassembled WGS sequence"/>
</dbReference>
<dbReference type="GO" id="GO:0010737">
    <property type="term" value="P:protein kinase A signaling"/>
    <property type="evidence" value="ECO:0007669"/>
    <property type="project" value="TreeGrafter"/>
</dbReference>
<sequence>MELKRQMPSTKTATSSSSSRSSASSSTTTSAVSSTTTTNNNNDTTININNEQEKVQQKETQQLQNNSINSNTSDTHTIVSTTSNNNNNNNNNNNDNSSSDTIDSNNSSNSSSSTITTTTVIANNTQNNNKNGSSSIFKKFNPESGQFIAPIPSSINIGIIPSNASTTNLHSLDSGIATTTVISPPTTITPLINSNNTTNTNSSNNYPSGLKKWKQANFLAMQHNTKINNSNNKTKMRSQSVPLICHSYRRLEEQFGISSSTTATAGGINANNNNRTCIVAKKKKKSITRSNSNSNMNGYTENNRKKSLLNGLKQAILLNDEKIPYPSSSSSSSLSVSSSVKHRLKTLKQINEIYPIMSNNAIINPGAVIPSLDMPLEVRARYIKESFGVSLDATRNTTAFIKNARQQKEIDIPLPPINLDCLKEIDLTEIVKNPQLRHDIIFDPMLQFRPNMDGERGLKKRKISEKYWNDVSIEISVYLENSKLFDINANRLVPLFNSLKEILISLVPEKDIQNISLVLDTDLIIQQFLNKSLNISDFADWLTQLFKSHCAPMRDIWVDSINKSFKDAEATNSINKLIDSFKSVFQLLEAMKLDIANHQIRILRPALISNAIEFERQYFHTLMASKRINLRNSLEWFSTKYTENFNKSDHKLSPYPLIPDCYNVCAKSIIQLLSCRKMVKEFPLALSFDHTRLTLLRADIRQIVCLLVCRLLFKQMVINETSIGTTANSSIENRMERDYIFQQYTNKNLRDDIISIITDQHGNCRWTKNTMSISIHLCKKIAELRTDYALHVEARKGKRDFVREVSPTNYINVVKTNNVSNGRTPTNIQLDRSKIEFAKSWLSKQTQPLSEVYTVLETRVFNYLQDTIIKRSHITEDGQVNQDFINLVGADEQHQAQINGISTDGSITITRGSNVVNNTTTTDAESVTNSNKNKNGFDRDKEDKIQSDITNPNGVNKDNSNITGFMKNSFELEEVDALCTNLYIVINLHWSVFGFYYVDYVRQKLKKMFQAKEGAKGENDNDSAGAEIKVLLGDNK</sequence>
<dbReference type="PANTHER" id="PTHR12832">
    <property type="entry name" value="TESTIS-SPECIFIC PROTEIN PBS13 T-COMPLEX 11"/>
    <property type="match status" value="1"/>
</dbReference>
<organism evidence="3 4">
    <name type="scientific">Saccharomycodes ludwigii</name>
    <dbReference type="NCBI Taxonomy" id="36035"/>
    <lineage>
        <taxon>Eukaryota</taxon>
        <taxon>Fungi</taxon>
        <taxon>Dikarya</taxon>
        <taxon>Ascomycota</taxon>
        <taxon>Saccharomycotina</taxon>
        <taxon>Saccharomycetes</taxon>
        <taxon>Saccharomycodales</taxon>
        <taxon>Saccharomycodaceae</taxon>
        <taxon>Saccharomycodes</taxon>
    </lineage>
</organism>